<dbReference type="RefSeq" id="WP_153402123.1">
    <property type="nucleotide sequence ID" value="NZ_ML762426.1"/>
</dbReference>
<dbReference type="Proteomes" id="UP000480246">
    <property type="component" value="Unassembled WGS sequence"/>
</dbReference>
<evidence type="ECO:0000313" key="3">
    <source>
        <dbReference type="Proteomes" id="UP000480246"/>
    </source>
</evidence>
<accession>A0A7C8GUD0</accession>
<reference evidence="2 3" key="1">
    <citation type="submission" date="2019-10" db="EMBL/GenBank/DDBJ databases">
        <title>Gracilibacillus sp. nov. isolated from rice seeds.</title>
        <authorList>
            <person name="He S."/>
        </authorList>
    </citation>
    <scope>NUCLEOTIDE SEQUENCE [LARGE SCALE GENOMIC DNA]</scope>
    <source>
        <strain evidence="2 3">TD8</strain>
    </source>
</reference>
<evidence type="ECO:0000313" key="2">
    <source>
        <dbReference type="EMBL" id="KAB8138125.1"/>
    </source>
</evidence>
<comment type="caution">
    <text evidence="2">The sequence shown here is derived from an EMBL/GenBank/DDBJ whole genome shotgun (WGS) entry which is preliminary data.</text>
</comment>
<keyword evidence="1" id="KW-0175">Coiled coil</keyword>
<gene>
    <name evidence="2" type="ORF">F9U64_06155</name>
</gene>
<name>A0A7C8GUD0_9BACI</name>
<evidence type="ECO:0000256" key="1">
    <source>
        <dbReference type="SAM" id="Coils"/>
    </source>
</evidence>
<dbReference type="AlphaFoldDB" id="A0A7C8GUD0"/>
<keyword evidence="3" id="KW-1185">Reference proteome</keyword>
<organism evidence="2 3">
    <name type="scientific">Gracilibacillus oryzae</name>
    <dbReference type="NCBI Taxonomy" id="1672701"/>
    <lineage>
        <taxon>Bacteria</taxon>
        <taxon>Bacillati</taxon>
        <taxon>Bacillota</taxon>
        <taxon>Bacilli</taxon>
        <taxon>Bacillales</taxon>
        <taxon>Bacillaceae</taxon>
        <taxon>Gracilibacillus</taxon>
    </lineage>
</organism>
<protein>
    <submittedName>
        <fullName evidence="2">Uncharacterized protein</fullName>
    </submittedName>
</protein>
<feature type="coiled-coil region" evidence="1">
    <location>
        <begin position="3"/>
        <end position="30"/>
    </location>
</feature>
<dbReference type="EMBL" id="WEID01000027">
    <property type="protein sequence ID" value="KAB8138125.1"/>
    <property type="molecule type" value="Genomic_DNA"/>
</dbReference>
<sequence>MPREKVESELKALERHLNAMMDSKERAEGIDNSVKSFINWFGRRNSKGKKTSSILALHKSLL</sequence>
<proteinExistence type="predicted"/>